<sequence length="275" mass="30609">MTTPLYPSSTERRGSLERSLASQRKAFMERTADVQPTLEQWKSWTPRPSMPERHKQPKLPGLDDGSIRRGFRRRRSPRAFLTSYSCARRRPGRSSLWAEAELRSLDLYAADLIPAAVLHESHLSPADRRVLLALLLLSKGRETWTLHMAPIANLARVARSTAHLAIARLARAGYIARKQNPISGDRNGPNTWTILDARLLATATEVARSARRSADSTAPFQSDRVQKNDPVNHSTDSSYRFRRSTEHAAGLSPPSGGGICAKGAPPLSHPERRRS</sequence>
<comment type="caution">
    <text evidence="2">The sequence shown here is derived from an EMBL/GenBank/DDBJ whole genome shotgun (WGS) entry which is preliminary data.</text>
</comment>
<dbReference type="Proteomes" id="UP000198615">
    <property type="component" value="Unassembled WGS sequence"/>
</dbReference>
<accession>A0A8G2EX40</accession>
<protein>
    <submittedName>
        <fullName evidence="2">Uncharacterized protein</fullName>
    </submittedName>
</protein>
<dbReference type="InterPro" id="IPR036390">
    <property type="entry name" value="WH_DNA-bd_sf"/>
</dbReference>
<reference evidence="2 3" key="1">
    <citation type="submission" date="2016-10" db="EMBL/GenBank/DDBJ databases">
        <authorList>
            <person name="Varghese N."/>
            <person name="Submissions S."/>
        </authorList>
    </citation>
    <scope>NUCLEOTIDE SEQUENCE [LARGE SCALE GENOMIC DNA]</scope>
    <source>
        <strain evidence="2 3">DSM 18839</strain>
    </source>
</reference>
<evidence type="ECO:0000313" key="3">
    <source>
        <dbReference type="Proteomes" id="UP000198615"/>
    </source>
</evidence>
<evidence type="ECO:0000313" key="2">
    <source>
        <dbReference type="EMBL" id="SDG53423.1"/>
    </source>
</evidence>
<feature type="compositionally biased region" description="Polar residues" evidence="1">
    <location>
        <begin position="229"/>
        <end position="238"/>
    </location>
</feature>
<evidence type="ECO:0000256" key="1">
    <source>
        <dbReference type="SAM" id="MobiDB-lite"/>
    </source>
</evidence>
<name>A0A8G2EX40_9PROT</name>
<dbReference type="InterPro" id="IPR036388">
    <property type="entry name" value="WH-like_DNA-bd_sf"/>
</dbReference>
<dbReference type="Gene3D" id="1.10.10.10">
    <property type="entry name" value="Winged helix-like DNA-binding domain superfamily/Winged helix DNA-binding domain"/>
    <property type="match status" value="1"/>
</dbReference>
<feature type="region of interest" description="Disordered" evidence="1">
    <location>
        <begin position="1"/>
        <end position="68"/>
    </location>
</feature>
<feature type="region of interest" description="Disordered" evidence="1">
    <location>
        <begin position="210"/>
        <end position="275"/>
    </location>
</feature>
<keyword evidence="3" id="KW-1185">Reference proteome</keyword>
<proteinExistence type="predicted"/>
<dbReference type="EMBL" id="FNBW01000021">
    <property type="protein sequence ID" value="SDG53423.1"/>
    <property type="molecule type" value="Genomic_DNA"/>
</dbReference>
<organism evidence="2 3">
    <name type="scientific">Thalassobaculum litoreum DSM 18839</name>
    <dbReference type="NCBI Taxonomy" id="1123362"/>
    <lineage>
        <taxon>Bacteria</taxon>
        <taxon>Pseudomonadati</taxon>
        <taxon>Pseudomonadota</taxon>
        <taxon>Alphaproteobacteria</taxon>
        <taxon>Rhodospirillales</taxon>
        <taxon>Thalassobaculaceae</taxon>
        <taxon>Thalassobaculum</taxon>
    </lineage>
</organism>
<gene>
    <name evidence="2" type="ORF">SAMN05660686_04739</name>
</gene>
<dbReference type="AlphaFoldDB" id="A0A8G2EX40"/>
<dbReference type="SUPFAM" id="SSF46785">
    <property type="entry name" value="Winged helix' DNA-binding domain"/>
    <property type="match status" value="1"/>
</dbReference>